<gene>
    <name evidence="2" type="ORF">S01H1_47432</name>
</gene>
<evidence type="ECO:0000313" key="2">
    <source>
        <dbReference type="EMBL" id="GAG21497.1"/>
    </source>
</evidence>
<dbReference type="Gene3D" id="2.10.260.10">
    <property type="match status" value="1"/>
</dbReference>
<dbReference type="AlphaFoldDB" id="X0WEA0"/>
<dbReference type="InterPro" id="IPR037914">
    <property type="entry name" value="SpoVT-AbrB_sf"/>
</dbReference>
<protein>
    <recommendedName>
        <fullName evidence="1">SpoVT-AbrB domain-containing protein</fullName>
    </recommendedName>
</protein>
<dbReference type="GO" id="GO:0003677">
    <property type="term" value="F:DNA binding"/>
    <property type="evidence" value="ECO:0007669"/>
    <property type="project" value="InterPro"/>
</dbReference>
<evidence type="ECO:0000259" key="1">
    <source>
        <dbReference type="PROSITE" id="PS51740"/>
    </source>
</evidence>
<dbReference type="Pfam" id="PF04014">
    <property type="entry name" value="MazE_antitoxin"/>
    <property type="match status" value="1"/>
</dbReference>
<dbReference type="InterPro" id="IPR007159">
    <property type="entry name" value="SpoVT-AbrB_dom"/>
</dbReference>
<dbReference type="SMART" id="SM00966">
    <property type="entry name" value="SpoVT_AbrB"/>
    <property type="match status" value="1"/>
</dbReference>
<dbReference type="PROSITE" id="PS51740">
    <property type="entry name" value="SPOVT_ABRB"/>
    <property type="match status" value="1"/>
</dbReference>
<name>X0WEA0_9ZZZZ</name>
<proteinExistence type="predicted"/>
<dbReference type="SUPFAM" id="SSF89447">
    <property type="entry name" value="AbrB/MazE/MraZ-like"/>
    <property type="match status" value="1"/>
</dbReference>
<sequence length="84" mass="9842">MRARIVKIGNSQGIRIPKPLLEQLRINEDVDIEIENNQIIIRPVSNPRAGWDYAFQKMAENGDDVLIEGEQTITHSWDEIEWQW</sequence>
<feature type="domain" description="SpoVT-AbrB" evidence="1">
    <location>
        <begin position="3"/>
        <end position="46"/>
    </location>
</feature>
<accession>X0WEA0</accession>
<dbReference type="EMBL" id="BARS01030410">
    <property type="protein sequence ID" value="GAG21497.1"/>
    <property type="molecule type" value="Genomic_DNA"/>
</dbReference>
<reference evidence="2" key="1">
    <citation type="journal article" date="2014" name="Front. Microbiol.">
        <title>High frequency of phylogenetically diverse reductive dehalogenase-homologous genes in deep subseafloor sedimentary metagenomes.</title>
        <authorList>
            <person name="Kawai M."/>
            <person name="Futagami T."/>
            <person name="Toyoda A."/>
            <person name="Takaki Y."/>
            <person name="Nishi S."/>
            <person name="Hori S."/>
            <person name="Arai W."/>
            <person name="Tsubouchi T."/>
            <person name="Morono Y."/>
            <person name="Uchiyama I."/>
            <person name="Ito T."/>
            <person name="Fujiyama A."/>
            <person name="Inagaki F."/>
            <person name="Takami H."/>
        </authorList>
    </citation>
    <scope>NUCLEOTIDE SEQUENCE</scope>
    <source>
        <strain evidence="2">Expedition CK06-06</strain>
    </source>
</reference>
<comment type="caution">
    <text evidence="2">The sequence shown here is derived from an EMBL/GenBank/DDBJ whole genome shotgun (WGS) entry which is preliminary data.</text>
</comment>
<organism evidence="2">
    <name type="scientific">marine sediment metagenome</name>
    <dbReference type="NCBI Taxonomy" id="412755"/>
    <lineage>
        <taxon>unclassified sequences</taxon>
        <taxon>metagenomes</taxon>
        <taxon>ecological metagenomes</taxon>
    </lineage>
</organism>